<comment type="caution">
    <text evidence="2">The sequence shown here is derived from an EMBL/GenBank/DDBJ whole genome shotgun (WGS) entry which is preliminary data.</text>
</comment>
<sequence length="472" mass="50699">MPARALEPIGIPVWAWRREETRRLLQERDVAGLLRFAQRYGGASQTRLAAATGIAQGRISEILNGRKSVTAFEVFERIADGLNMPDPARMLFGLAPQNLAILTGDGSANAAAAPAIPAPSVEPNGQEDSVRRREFVGLAGSTLFGAAAAPVAGLEDIATALTRYAQSAPSPPPQSLSLPSLAKAVRAAKIGYQACHYSTVVKQLPGLLSRLDTATRHFDGDDHLRAQVLKAEAYHVAASVLLKSEERGLAWLAADRSMQAAERSQNPTTVGASARIVTHALMKDRHYGAATELAFTMAERLDSAEGEPTPDSLSVYGALLLRGAAAAAKRENRGQALSLLDEAETAGRKLGGDHNHQWTAFGPTNVLLHRVNIAVSLGDAGSAIDHARQVELANIDVTERKVTLFVDAARAYSQWNKLDRAYEALMTADQLAHEELKARPVVHDLINDISQRANGHLRTNITELAERVGLTR</sequence>
<dbReference type="Pfam" id="PF13560">
    <property type="entry name" value="HTH_31"/>
    <property type="match status" value="1"/>
</dbReference>
<accession>A0A852TTZ7</accession>
<dbReference type="CDD" id="cd00093">
    <property type="entry name" value="HTH_XRE"/>
    <property type="match status" value="1"/>
</dbReference>
<proteinExistence type="predicted"/>
<keyword evidence="3" id="KW-1185">Reference proteome</keyword>
<dbReference type="SUPFAM" id="SSF47413">
    <property type="entry name" value="lambda repressor-like DNA-binding domains"/>
    <property type="match status" value="1"/>
</dbReference>
<organism evidence="2 3">
    <name type="scientific">Spinactinospora alkalitolerans</name>
    <dbReference type="NCBI Taxonomy" id="687207"/>
    <lineage>
        <taxon>Bacteria</taxon>
        <taxon>Bacillati</taxon>
        <taxon>Actinomycetota</taxon>
        <taxon>Actinomycetes</taxon>
        <taxon>Streptosporangiales</taxon>
        <taxon>Nocardiopsidaceae</taxon>
        <taxon>Spinactinospora</taxon>
    </lineage>
</organism>
<dbReference type="Gene3D" id="1.10.260.40">
    <property type="entry name" value="lambda repressor-like DNA-binding domains"/>
    <property type="match status" value="1"/>
</dbReference>
<reference evidence="2 3" key="1">
    <citation type="submission" date="2020-07" db="EMBL/GenBank/DDBJ databases">
        <title>Sequencing the genomes of 1000 actinobacteria strains.</title>
        <authorList>
            <person name="Klenk H.-P."/>
        </authorList>
    </citation>
    <scope>NUCLEOTIDE SEQUENCE [LARGE SCALE GENOMIC DNA]</scope>
    <source>
        <strain evidence="2 3">CXB654</strain>
    </source>
</reference>
<feature type="domain" description="HTH cro/C1-type" evidence="1">
    <location>
        <begin position="44"/>
        <end position="90"/>
    </location>
</feature>
<dbReference type="InterPro" id="IPR010982">
    <property type="entry name" value="Lambda_DNA-bd_dom_sf"/>
</dbReference>
<gene>
    <name evidence="2" type="ORF">HDA32_001452</name>
</gene>
<name>A0A852TTZ7_9ACTN</name>
<evidence type="ECO:0000313" key="2">
    <source>
        <dbReference type="EMBL" id="NYE46332.1"/>
    </source>
</evidence>
<dbReference type="AlphaFoldDB" id="A0A852TTZ7"/>
<dbReference type="EMBL" id="JACCCC010000001">
    <property type="protein sequence ID" value="NYE46332.1"/>
    <property type="molecule type" value="Genomic_DNA"/>
</dbReference>
<evidence type="ECO:0000259" key="1">
    <source>
        <dbReference type="PROSITE" id="PS50943"/>
    </source>
</evidence>
<dbReference type="Proteomes" id="UP000589036">
    <property type="component" value="Unassembled WGS sequence"/>
</dbReference>
<dbReference type="PROSITE" id="PS50943">
    <property type="entry name" value="HTH_CROC1"/>
    <property type="match status" value="1"/>
</dbReference>
<protein>
    <submittedName>
        <fullName evidence="2">Transcriptional regulator with XRE-family HTH domain</fullName>
    </submittedName>
</protein>
<evidence type="ECO:0000313" key="3">
    <source>
        <dbReference type="Proteomes" id="UP000589036"/>
    </source>
</evidence>
<dbReference type="InterPro" id="IPR001387">
    <property type="entry name" value="Cro/C1-type_HTH"/>
</dbReference>
<dbReference type="GO" id="GO:0003677">
    <property type="term" value="F:DNA binding"/>
    <property type="evidence" value="ECO:0007669"/>
    <property type="project" value="InterPro"/>
</dbReference>
<dbReference type="RefSeq" id="WP_179642450.1">
    <property type="nucleotide sequence ID" value="NZ_BAAAYY010000022.1"/>
</dbReference>